<name>A0A2W1BI14_HELAM</name>
<dbReference type="AlphaFoldDB" id="A0A2W1BI14"/>
<sequence>MSITKTDIFTKIIIAIRLICGFYYKISTNKVVNALVRAYCVSIATTVIVIIIYEWFISLDRSAVKILVFSSTLYSLNIFVDFCSNRENFMLFVKYIRQPISQDMQLVVNTPITAILLISTLCLRVFSHIKYQYDNGIWFAFISEETLMLVLDILQYVSISQKMMMFELLWRKMAALRNHLERDLSSARRYETREDLLKNKLKACVDIYNNILNSTREIDAQTKFLVIN</sequence>
<feature type="transmembrane region" description="Helical" evidence="1">
    <location>
        <begin position="106"/>
        <end position="126"/>
    </location>
</feature>
<dbReference type="Proteomes" id="UP000249218">
    <property type="component" value="Unassembled WGS sequence"/>
</dbReference>
<gene>
    <name evidence="2" type="primary">HaOG200871</name>
    <name evidence="2" type="ORF">B5X24_HaOG200871</name>
</gene>
<evidence type="ECO:0000313" key="3">
    <source>
        <dbReference type="Proteomes" id="UP000249218"/>
    </source>
</evidence>
<protein>
    <submittedName>
        <fullName evidence="2">Uncharacterized protein</fullName>
    </submittedName>
</protein>
<keyword evidence="3" id="KW-1185">Reference proteome</keyword>
<feature type="transmembrane region" description="Helical" evidence="1">
    <location>
        <begin position="63"/>
        <end position="85"/>
    </location>
</feature>
<feature type="transmembrane region" description="Helical" evidence="1">
    <location>
        <begin position="138"/>
        <end position="157"/>
    </location>
</feature>
<dbReference type="OrthoDB" id="7477935at2759"/>
<dbReference type="EMBL" id="KZ150148">
    <property type="protein sequence ID" value="PZC72857.1"/>
    <property type="molecule type" value="Genomic_DNA"/>
</dbReference>
<reference evidence="2 3" key="1">
    <citation type="journal article" date="2017" name="BMC Biol.">
        <title>Genomic innovations, transcriptional plasticity and gene loss underlying the evolution and divergence of two highly polyphagous and invasive Helicoverpa pest species.</title>
        <authorList>
            <person name="Pearce S.L."/>
            <person name="Clarke D.F."/>
            <person name="East P.D."/>
            <person name="Elfekih S."/>
            <person name="Gordon K.H."/>
            <person name="Jermiin L.S."/>
            <person name="McGaughran A."/>
            <person name="Oakeshott J.G."/>
            <person name="Papanikolaou A."/>
            <person name="Perera O.P."/>
            <person name="Rane R.V."/>
            <person name="Richards S."/>
            <person name="Tay W.T."/>
            <person name="Walsh T.K."/>
            <person name="Anderson A."/>
            <person name="Anderson C.J."/>
            <person name="Asgari S."/>
            <person name="Board P.G."/>
            <person name="Bretschneider A."/>
            <person name="Campbell P.M."/>
            <person name="Chertemps T."/>
            <person name="Christeller J.T."/>
            <person name="Coppin C.W."/>
            <person name="Downes S.J."/>
            <person name="Duan G."/>
            <person name="Farnsworth C.A."/>
            <person name="Good R.T."/>
            <person name="Han L.B."/>
            <person name="Han Y.C."/>
            <person name="Hatje K."/>
            <person name="Horne I."/>
            <person name="Huang Y.P."/>
            <person name="Hughes D.S."/>
            <person name="Jacquin-Joly E."/>
            <person name="James W."/>
            <person name="Jhangiani S."/>
            <person name="Kollmar M."/>
            <person name="Kuwar S.S."/>
            <person name="Li S."/>
            <person name="Liu N.Y."/>
            <person name="Maibeche M.T."/>
            <person name="Miller J.R."/>
            <person name="Montagne N."/>
            <person name="Perry T."/>
            <person name="Qu J."/>
            <person name="Song S.V."/>
            <person name="Sutton G.G."/>
            <person name="Vogel H."/>
            <person name="Walenz B.P."/>
            <person name="Xu W."/>
            <person name="Zhang H.J."/>
            <person name="Zou Z."/>
            <person name="Batterham P."/>
            <person name="Edwards O.R."/>
            <person name="Feyereisen R."/>
            <person name="Gibbs R.A."/>
            <person name="Heckel D.G."/>
            <person name="McGrath A."/>
            <person name="Robin C."/>
            <person name="Scherer S.E."/>
            <person name="Worley K.C."/>
            <person name="Wu Y.D."/>
        </authorList>
    </citation>
    <scope>NUCLEOTIDE SEQUENCE [LARGE SCALE GENOMIC DNA]</scope>
    <source>
        <strain evidence="2">Harm_GR_Male_#8</strain>
        <tissue evidence="2">Whole organism</tissue>
    </source>
</reference>
<keyword evidence="1" id="KW-1133">Transmembrane helix</keyword>
<proteinExistence type="predicted"/>
<evidence type="ECO:0000313" key="2">
    <source>
        <dbReference type="EMBL" id="PZC72857.1"/>
    </source>
</evidence>
<keyword evidence="1" id="KW-0472">Membrane</keyword>
<evidence type="ECO:0000256" key="1">
    <source>
        <dbReference type="SAM" id="Phobius"/>
    </source>
</evidence>
<accession>A0A2W1BI14</accession>
<feature type="transmembrane region" description="Helical" evidence="1">
    <location>
        <begin position="36"/>
        <end position="57"/>
    </location>
</feature>
<organism evidence="2 3">
    <name type="scientific">Helicoverpa armigera</name>
    <name type="common">Cotton bollworm</name>
    <name type="synonym">Heliothis armigera</name>
    <dbReference type="NCBI Taxonomy" id="29058"/>
    <lineage>
        <taxon>Eukaryota</taxon>
        <taxon>Metazoa</taxon>
        <taxon>Ecdysozoa</taxon>
        <taxon>Arthropoda</taxon>
        <taxon>Hexapoda</taxon>
        <taxon>Insecta</taxon>
        <taxon>Pterygota</taxon>
        <taxon>Neoptera</taxon>
        <taxon>Endopterygota</taxon>
        <taxon>Lepidoptera</taxon>
        <taxon>Glossata</taxon>
        <taxon>Ditrysia</taxon>
        <taxon>Noctuoidea</taxon>
        <taxon>Noctuidae</taxon>
        <taxon>Heliothinae</taxon>
        <taxon>Helicoverpa</taxon>
    </lineage>
</organism>
<keyword evidence="1" id="KW-0812">Transmembrane</keyword>